<feature type="region of interest" description="Disordered" evidence="8">
    <location>
        <begin position="423"/>
        <end position="462"/>
    </location>
</feature>
<keyword evidence="4 9" id="KW-0812">Transmembrane</keyword>
<evidence type="ECO:0000256" key="4">
    <source>
        <dbReference type="ARBA" id="ARBA00022692"/>
    </source>
</evidence>
<gene>
    <name evidence="10" type="ORF">LADA_0F00672G</name>
</gene>
<dbReference type="InterPro" id="IPR018819">
    <property type="entry name" value="Nur1/Mug154"/>
</dbReference>
<dbReference type="AlphaFoldDB" id="A0A1G4JIH8"/>
<dbReference type="GO" id="GO:0043007">
    <property type="term" value="P:maintenance of rDNA"/>
    <property type="evidence" value="ECO:0007669"/>
    <property type="project" value="TreeGrafter"/>
</dbReference>
<evidence type="ECO:0000256" key="5">
    <source>
        <dbReference type="ARBA" id="ARBA00022989"/>
    </source>
</evidence>
<organism evidence="10 11">
    <name type="scientific">Lachancea dasiensis</name>
    <dbReference type="NCBI Taxonomy" id="1072105"/>
    <lineage>
        <taxon>Eukaryota</taxon>
        <taxon>Fungi</taxon>
        <taxon>Dikarya</taxon>
        <taxon>Ascomycota</taxon>
        <taxon>Saccharomycotina</taxon>
        <taxon>Saccharomycetes</taxon>
        <taxon>Saccharomycetales</taxon>
        <taxon>Saccharomycetaceae</taxon>
        <taxon>Lachancea</taxon>
    </lineage>
</organism>
<evidence type="ECO:0000256" key="8">
    <source>
        <dbReference type="SAM" id="MobiDB-lite"/>
    </source>
</evidence>
<keyword evidence="6 9" id="KW-0472">Membrane</keyword>
<sequence>MSFRLSRIQSYPIEGGEDHGLSVADAHEEVEEEGPELKESRWQQLLTLLTSSPYDIFLSINESIESIDWDSKATTIAKPAGDCLTLALYVTRLLQDNLIKPNNHNIGKKHDSFDLSRSQVLQDFEFWSQIPKGGISATRMNWYWESLRFLKVFLQISVGILLVVNLLVAYKFLSGKYQIYSLFYCHSRPRSNNVTKRSFGDLSLRFADDISKGSIWEMAKYLFSRKQIRTEKTSGQSYYQLKKWTPGKFYAALFSRFSPVCFVFLLTMDVSFKTALPLVLNQYLSYLVVFGRYEDRLDDEACLAAANLAEINEKIIKPKTAVKTQDAMVDATQYGGRSALFFPSFTTTRSHLFQTHTVTGDTVTERFNPANQTFEDVVYSNETNNYVNHDPQYMANETPRQKAINGASVRPFFWSRQPSPTKIATPPKFMHNGASPTSAPLTPNLRPSYGEKNDTSARNASGIVNRTSSINRDYNVSRLDNFSRLRRNSASPIKSVGYLGVPGTRSIHRPIIGGDSSISFSMDGPNTDIPFEEVFQRGRRSYLPRDGPPSRSSAISSRNSSISPSKGNNQSFRRDSIDSRPPFR</sequence>
<dbReference type="GO" id="GO:0007096">
    <property type="term" value="P:regulation of exit from mitosis"/>
    <property type="evidence" value="ECO:0007669"/>
    <property type="project" value="TreeGrafter"/>
</dbReference>
<dbReference type="EMBL" id="LT598458">
    <property type="protein sequence ID" value="SCU89935.1"/>
    <property type="molecule type" value="Genomic_DNA"/>
</dbReference>
<proteinExistence type="inferred from homology"/>
<dbReference type="PANTHER" id="PTHR28293">
    <property type="entry name" value="NUCLEAR RIM PROTEIN 1"/>
    <property type="match status" value="1"/>
</dbReference>
<evidence type="ECO:0000313" key="11">
    <source>
        <dbReference type="Proteomes" id="UP000190274"/>
    </source>
</evidence>
<feature type="region of interest" description="Disordered" evidence="8">
    <location>
        <begin position="540"/>
        <end position="584"/>
    </location>
</feature>
<comment type="similarity">
    <text evidence="2">Belongs to the NUR1 family.</text>
</comment>
<keyword evidence="5 9" id="KW-1133">Transmembrane helix</keyword>
<evidence type="ECO:0000256" key="9">
    <source>
        <dbReference type="SAM" id="Phobius"/>
    </source>
</evidence>
<evidence type="ECO:0000256" key="3">
    <source>
        <dbReference type="ARBA" id="ARBA00018310"/>
    </source>
</evidence>
<name>A0A1G4JIH8_9SACH</name>
<comment type="subcellular location">
    <subcellularLocation>
        <location evidence="1">Nucleus membrane</location>
        <topology evidence="1">Multi-pass membrane protein</topology>
    </subcellularLocation>
</comment>
<evidence type="ECO:0000256" key="1">
    <source>
        <dbReference type="ARBA" id="ARBA00004232"/>
    </source>
</evidence>
<reference evidence="10 11" key="1">
    <citation type="submission" date="2016-03" db="EMBL/GenBank/DDBJ databases">
        <authorList>
            <person name="Devillers H."/>
        </authorList>
    </citation>
    <scope>NUCLEOTIDE SEQUENCE [LARGE SCALE GENOMIC DNA]</scope>
    <source>
        <strain evidence="10">CBS 10888</strain>
    </source>
</reference>
<evidence type="ECO:0000256" key="2">
    <source>
        <dbReference type="ARBA" id="ARBA00007900"/>
    </source>
</evidence>
<feature type="transmembrane region" description="Helical" evidence="9">
    <location>
        <begin position="149"/>
        <end position="173"/>
    </location>
</feature>
<accession>A0A1G4JIH8</accession>
<evidence type="ECO:0000313" key="10">
    <source>
        <dbReference type="EMBL" id="SCU89935.1"/>
    </source>
</evidence>
<feature type="transmembrane region" description="Helical" evidence="9">
    <location>
        <begin position="249"/>
        <end position="268"/>
    </location>
</feature>
<dbReference type="OrthoDB" id="3363151at2759"/>
<evidence type="ECO:0000256" key="6">
    <source>
        <dbReference type="ARBA" id="ARBA00023136"/>
    </source>
</evidence>
<dbReference type="PANTHER" id="PTHR28293:SF1">
    <property type="entry name" value="NUCLEAR RIM PROTEIN 1"/>
    <property type="match status" value="1"/>
</dbReference>
<feature type="compositionally biased region" description="Low complexity" evidence="8">
    <location>
        <begin position="549"/>
        <end position="565"/>
    </location>
</feature>
<dbReference type="Proteomes" id="UP000190274">
    <property type="component" value="Chromosome F"/>
</dbReference>
<keyword evidence="11" id="KW-1185">Reference proteome</keyword>
<evidence type="ECO:0000256" key="7">
    <source>
        <dbReference type="ARBA" id="ARBA00024979"/>
    </source>
</evidence>
<comment type="function">
    <text evidence="7">Member of a perinuclear network that controls recombination at multiple loci to maintain genome stability. Required for rDNA repeat stability.</text>
</comment>
<dbReference type="GO" id="GO:0031965">
    <property type="term" value="C:nuclear membrane"/>
    <property type="evidence" value="ECO:0007669"/>
    <property type="project" value="UniProtKB-SubCell"/>
</dbReference>
<dbReference type="Pfam" id="PF10332">
    <property type="entry name" value="DUF2418"/>
    <property type="match status" value="1"/>
</dbReference>
<dbReference type="STRING" id="1266660.A0A1G4JIH8"/>
<protein>
    <recommendedName>
        <fullName evidence="3">Nuclear rim protein 1</fullName>
    </recommendedName>
</protein>